<dbReference type="EMBL" id="DXCK01000036">
    <property type="protein sequence ID" value="HIZ01028.1"/>
    <property type="molecule type" value="Genomic_DNA"/>
</dbReference>
<keyword evidence="1" id="KW-0812">Transmembrane</keyword>
<dbReference type="AlphaFoldDB" id="A0A9D2CWP4"/>
<reference evidence="2" key="2">
    <citation type="submission" date="2021-04" db="EMBL/GenBank/DDBJ databases">
        <authorList>
            <person name="Gilroy R."/>
        </authorList>
    </citation>
    <scope>NUCLEOTIDE SEQUENCE</scope>
    <source>
        <strain evidence="2">ChiHjej12B11-24981</strain>
    </source>
</reference>
<comment type="caution">
    <text evidence="2">The sequence shown here is derived from an EMBL/GenBank/DDBJ whole genome shotgun (WGS) entry which is preliminary data.</text>
</comment>
<name>A0A9D2CWP4_9BACE</name>
<reference evidence="2" key="1">
    <citation type="journal article" date="2021" name="PeerJ">
        <title>Extensive microbial diversity within the chicken gut microbiome revealed by metagenomics and culture.</title>
        <authorList>
            <person name="Gilroy R."/>
            <person name="Ravi A."/>
            <person name="Getino M."/>
            <person name="Pursley I."/>
            <person name="Horton D.L."/>
            <person name="Alikhan N.F."/>
            <person name="Baker D."/>
            <person name="Gharbi K."/>
            <person name="Hall N."/>
            <person name="Watson M."/>
            <person name="Adriaenssens E.M."/>
            <person name="Foster-Nyarko E."/>
            <person name="Jarju S."/>
            <person name="Secka A."/>
            <person name="Antonio M."/>
            <person name="Oren A."/>
            <person name="Chaudhuri R.R."/>
            <person name="La Ragione R."/>
            <person name="Hildebrand F."/>
            <person name="Pallen M.J."/>
        </authorList>
    </citation>
    <scope>NUCLEOTIDE SEQUENCE</scope>
    <source>
        <strain evidence="2">ChiHjej12B11-24981</strain>
    </source>
</reference>
<keyword evidence="1" id="KW-1133">Transmembrane helix</keyword>
<feature type="transmembrane region" description="Helical" evidence="1">
    <location>
        <begin position="21"/>
        <end position="44"/>
    </location>
</feature>
<dbReference type="Proteomes" id="UP000824023">
    <property type="component" value="Unassembled WGS sequence"/>
</dbReference>
<accession>A0A9D2CWP4</accession>
<gene>
    <name evidence="2" type="ORF">H9819_02085</name>
</gene>
<evidence type="ECO:0000313" key="3">
    <source>
        <dbReference type="Proteomes" id="UP000824023"/>
    </source>
</evidence>
<proteinExistence type="predicted"/>
<sequence length="45" mass="5159">MGRSNRNRVTHTQREEEQGKKVMRAITIVAVVLVILSFVAYTVWA</sequence>
<evidence type="ECO:0000256" key="1">
    <source>
        <dbReference type="SAM" id="Phobius"/>
    </source>
</evidence>
<evidence type="ECO:0000313" key="2">
    <source>
        <dbReference type="EMBL" id="HIZ01028.1"/>
    </source>
</evidence>
<keyword evidence="1" id="KW-0472">Membrane</keyword>
<protein>
    <submittedName>
        <fullName evidence="2">Uncharacterized protein</fullName>
    </submittedName>
</protein>
<organism evidence="2 3">
    <name type="scientific">Candidatus Bacteroides merdipullorum</name>
    <dbReference type="NCBI Taxonomy" id="2838474"/>
    <lineage>
        <taxon>Bacteria</taxon>
        <taxon>Pseudomonadati</taxon>
        <taxon>Bacteroidota</taxon>
        <taxon>Bacteroidia</taxon>
        <taxon>Bacteroidales</taxon>
        <taxon>Bacteroidaceae</taxon>
        <taxon>Bacteroides</taxon>
    </lineage>
</organism>